<organism evidence="3 4">
    <name type="scientific">Virgibacillus siamensis</name>
    <dbReference type="NCBI Taxonomy" id="480071"/>
    <lineage>
        <taxon>Bacteria</taxon>
        <taxon>Bacillati</taxon>
        <taxon>Bacillota</taxon>
        <taxon>Bacilli</taxon>
        <taxon>Bacillales</taxon>
        <taxon>Bacillaceae</taxon>
        <taxon>Virgibacillus</taxon>
    </lineage>
</organism>
<evidence type="ECO:0000313" key="3">
    <source>
        <dbReference type="EMBL" id="GAA0603007.1"/>
    </source>
</evidence>
<evidence type="ECO:0000259" key="2">
    <source>
        <dbReference type="Pfam" id="PF08006"/>
    </source>
</evidence>
<keyword evidence="4" id="KW-1185">Reference proteome</keyword>
<proteinExistence type="predicted"/>
<gene>
    <name evidence="3" type="ORF">GCM10009001_20060</name>
</gene>
<feature type="domain" description="HAAS transmembrane region" evidence="2">
    <location>
        <begin position="113"/>
        <end position="225"/>
    </location>
</feature>
<accession>A0ABP3R4U6</accession>
<keyword evidence="1" id="KW-0472">Membrane</keyword>
<evidence type="ECO:0000313" key="4">
    <source>
        <dbReference type="Proteomes" id="UP001500866"/>
    </source>
</evidence>
<feature type="transmembrane region" description="Helical" evidence="1">
    <location>
        <begin position="126"/>
        <end position="149"/>
    </location>
</feature>
<keyword evidence="1" id="KW-0812">Transmembrane</keyword>
<dbReference type="SUPFAM" id="SSF158560">
    <property type="entry name" value="BH3980-like"/>
    <property type="match status" value="1"/>
</dbReference>
<dbReference type="Proteomes" id="UP001500866">
    <property type="component" value="Unassembled WGS sequence"/>
</dbReference>
<dbReference type="InterPro" id="IPR012963">
    <property type="entry name" value="HAAS_TM"/>
</dbReference>
<name>A0ABP3R4U6_9BACI</name>
<protein>
    <submittedName>
        <fullName evidence="3">Membrane protein</fullName>
    </submittedName>
</protein>
<dbReference type="EMBL" id="BAAADS010000012">
    <property type="protein sequence ID" value="GAA0603007.1"/>
    <property type="molecule type" value="Genomic_DNA"/>
</dbReference>
<sequence length="271" mass="31055">MKKVLIQLLIKKPMSEVERMEERQLTDQSKKFIDDLRLYLFSGGKNDQEINEIAEELEDHLVDAELNGKSIQHIVGSSPQEYMTSISNEMANDYKAWAKYVPLIVMGAISFPVLGDVMEGTLSYSILQIIGTILYSIIFMVGVFTTFRYVAKRQLSRVVEFFLLLIPTFISMFFFIGLITADTFYQTPTIEFGMFGSVIIGIILILFVILFSIWAKTAILPVVLIAFHLPTFVLAFTSFSEEVQLITGIIITYLLIGTYLFFEFRRLKRKK</sequence>
<dbReference type="PANTHER" id="PTHR41307">
    <property type="entry name" value="MEMBRANE PROTEIN-RELATED"/>
    <property type="match status" value="1"/>
</dbReference>
<evidence type="ECO:0000256" key="1">
    <source>
        <dbReference type="SAM" id="Phobius"/>
    </source>
</evidence>
<dbReference type="Pfam" id="PF08006">
    <property type="entry name" value="HAAS_TM"/>
    <property type="match status" value="1"/>
</dbReference>
<feature type="transmembrane region" description="Helical" evidence="1">
    <location>
        <begin position="97"/>
        <end position="114"/>
    </location>
</feature>
<keyword evidence="1" id="KW-1133">Transmembrane helix</keyword>
<feature type="transmembrane region" description="Helical" evidence="1">
    <location>
        <begin position="192"/>
        <end position="211"/>
    </location>
</feature>
<feature type="transmembrane region" description="Helical" evidence="1">
    <location>
        <begin position="161"/>
        <end position="180"/>
    </location>
</feature>
<dbReference type="PANTHER" id="PTHR41307:SF1">
    <property type="entry name" value="MEMBRANE PROTEIN"/>
    <property type="match status" value="1"/>
</dbReference>
<feature type="transmembrane region" description="Helical" evidence="1">
    <location>
        <begin position="243"/>
        <end position="262"/>
    </location>
</feature>
<comment type="caution">
    <text evidence="3">The sequence shown here is derived from an EMBL/GenBank/DDBJ whole genome shotgun (WGS) entry which is preliminary data.</text>
</comment>
<feature type="transmembrane region" description="Helical" evidence="1">
    <location>
        <begin position="218"/>
        <end position="237"/>
    </location>
</feature>
<reference evidence="4" key="1">
    <citation type="journal article" date="2019" name="Int. J. Syst. Evol. Microbiol.">
        <title>The Global Catalogue of Microorganisms (GCM) 10K type strain sequencing project: providing services to taxonomists for standard genome sequencing and annotation.</title>
        <authorList>
            <consortium name="The Broad Institute Genomics Platform"/>
            <consortium name="The Broad Institute Genome Sequencing Center for Infectious Disease"/>
            <person name="Wu L."/>
            <person name="Ma J."/>
        </authorList>
    </citation>
    <scope>NUCLEOTIDE SEQUENCE [LARGE SCALE GENOMIC DNA]</scope>
    <source>
        <strain evidence="4">JCM 15395</strain>
    </source>
</reference>